<dbReference type="SUPFAM" id="SSF56219">
    <property type="entry name" value="DNase I-like"/>
    <property type="match status" value="1"/>
</dbReference>
<dbReference type="InterPro" id="IPR013783">
    <property type="entry name" value="Ig-like_fold"/>
</dbReference>
<dbReference type="Gene3D" id="2.60.40.10">
    <property type="entry name" value="Immunoglobulins"/>
    <property type="match status" value="1"/>
</dbReference>
<dbReference type="Pfam" id="PF22669">
    <property type="entry name" value="Exo_endo_phos2"/>
    <property type="match status" value="2"/>
</dbReference>
<feature type="domain" description="Inositol polyphosphate-related phosphatase" evidence="2">
    <location>
        <begin position="61"/>
        <end position="509"/>
    </location>
</feature>
<reference evidence="3 4" key="1">
    <citation type="submission" date="2017-03" db="EMBL/GenBank/DDBJ databases">
        <title>Genomes of endolithic fungi from Antarctica.</title>
        <authorList>
            <person name="Coleine C."/>
            <person name="Masonjones S."/>
            <person name="Stajich J.E."/>
        </authorList>
    </citation>
    <scope>NUCLEOTIDE SEQUENCE [LARGE SCALE GENOMIC DNA]</scope>
    <source>
        <strain evidence="3 4">CCFEE 5187</strain>
    </source>
</reference>
<organism evidence="3 4">
    <name type="scientific">Cryomyces minteri</name>
    <dbReference type="NCBI Taxonomy" id="331657"/>
    <lineage>
        <taxon>Eukaryota</taxon>
        <taxon>Fungi</taxon>
        <taxon>Dikarya</taxon>
        <taxon>Ascomycota</taxon>
        <taxon>Pezizomycotina</taxon>
        <taxon>Dothideomycetes</taxon>
        <taxon>Dothideomycetes incertae sedis</taxon>
        <taxon>Cryomyces</taxon>
    </lineage>
</organism>
<gene>
    <name evidence="3" type="ORF">B0A49_11914</name>
</gene>
<feature type="compositionally biased region" description="Low complexity" evidence="1">
    <location>
        <begin position="1"/>
        <end position="18"/>
    </location>
</feature>
<feature type="region of interest" description="Disordered" evidence="1">
    <location>
        <begin position="1"/>
        <end position="53"/>
    </location>
</feature>
<feature type="compositionally biased region" description="Low complexity" evidence="1">
    <location>
        <begin position="30"/>
        <end position="45"/>
    </location>
</feature>
<dbReference type="EMBL" id="NAJN01001795">
    <property type="protein sequence ID" value="TKA61160.1"/>
    <property type="molecule type" value="Genomic_DNA"/>
</dbReference>
<dbReference type="PANTHER" id="PTHR11200:SF300">
    <property type="entry name" value="TYPE II INOSITOL 1,4,5-TRISPHOSPHATE 5-PHOSPHATASE"/>
    <property type="match status" value="1"/>
</dbReference>
<evidence type="ECO:0000313" key="4">
    <source>
        <dbReference type="Proteomes" id="UP000308768"/>
    </source>
</evidence>
<dbReference type="InterPro" id="IPR046985">
    <property type="entry name" value="IP5"/>
</dbReference>
<evidence type="ECO:0000259" key="2">
    <source>
        <dbReference type="SMART" id="SM00128"/>
    </source>
</evidence>
<dbReference type="GO" id="GO:0046856">
    <property type="term" value="P:phosphatidylinositol dephosphorylation"/>
    <property type="evidence" value="ECO:0007669"/>
    <property type="project" value="InterPro"/>
</dbReference>
<dbReference type="Pfam" id="PF21310">
    <property type="entry name" value="OCRL-like_ASH"/>
    <property type="match status" value="1"/>
</dbReference>
<feature type="compositionally biased region" description="Basic and acidic residues" evidence="1">
    <location>
        <begin position="360"/>
        <end position="371"/>
    </location>
</feature>
<feature type="compositionally biased region" description="Acidic residues" evidence="1">
    <location>
        <begin position="520"/>
        <end position="545"/>
    </location>
</feature>
<feature type="compositionally biased region" description="Basic and acidic residues" evidence="1">
    <location>
        <begin position="106"/>
        <end position="132"/>
    </location>
</feature>
<keyword evidence="4" id="KW-1185">Reference proteome</keyword>
<evidence type="ECO:0000313" key="3">
    <source>
        <dbReference type="EMBL" id="TKA61160.1"/>
    </source>
</evidence>
<comment type="caution">
    <text evidence="3">The sequence shown here is derived from an EMBL/GenBank/DDBJ whole genome shotgun (WGS) entry which is preliminary data.</text>
</comment>
<sequence>MSTTTSTSASRPVSASSSLMQDVPGAFPESSSPTTSFPTVSTQQSLSQAVHARRAEYTRPHKIRIRVGTWNVAAFKGTERDIGGWFVDGKGVTGQLAGLKLAPSTESRERDEAADQSALDKREAVSEQEARHTRTQSTLPKGDPGSLPGGEEVGLYVLGLQEVIDINSPTEALRPYTDPSASKKFKKAVQDALPAGYTLVAEQQLIGMLLLIYAAPAVASEVNSVSTTSVGTGVMGYMGNKGAVTARLVLGETTRLVFINSHLAAGVDKGALGRRNWDASQIVSRTKFDPIVDSMGATQTSGEVVGDEDFAFWFGDLNYRLEGIPGEDVRRLLMLHTRNEYDLSQRSAYKIDKELSTDADATKPRVADRTSIDSNSSSRFSSATTANQSQSSLDTLGAPESTLDPSSDLASLLTTLSSLLPHDELHQQMDQRKTFHDGWKEGPINFLPTYKYDVGTVGVFDSSDKKRGPSWCDRILYRTRRDILAFESKVGEEEDAKRRDEDLMAKGVDQAAADEEVLYDYDPDTDAADDDDNDYNEHSDDDDDSNIVITKAGFEDQIELEYYTAHQRVLSSDHKPLSAVFLLKYDAVVPELKARIHQEVVRDLDKAENEGRPSVTIVVDRYHPSDPEPSDTDPATFEGVNFGNVKYGQTKRRSITIANTGQVPATINLVDRPVSKGQTAGTTPSWLRVKFDRPRAEDGSCHHGRGTYELEPGDACSVELLLRVTDLHLVKALNEGVETLDDILVLRVENGRDHFLPVHGFWLHSSLSRSIDRLIRIPEGGIRKLQHQRPNGSRGKDAVSDDSPVKWSAPRELFRLTEGVEDLVERAIAEWDMVRSHEMEGAPWELHAAWPFAEESWTLTDSQMRDKLRGEVIEALDTDTPFEAAFPQEIPPMQRLEILSEVLLLFLRSLTDGVITETVWAKLEPKLTAYEKAKTQPPLEVQRGVVQELLSSEPYHNISFILITSMLARIDSEITSSTRSPEHTAQSRTNTSSRASLEAPTSTHPKATLRRKTWSRQVVEHQDDRRCHLALIFSEAMIRAPEVTKEKDRNSLRHRKARVVEMFLPSDVDRKGQ</sequence>
<dbReference type="OrthoDB" id="7862313at2759"/>
<feature type="region of interest" description="Disordered" evidence="1">
    <location>
        <begin position="785"/>
        <end position="804"/>
    </location>
</feature>
<name>A0A4U0WEE3_9PEZI</name>
<dbReference type="InterPro" id="IPR036691">
    <property type="entry name" value="Endo/exonu/phosph_ase_sf"/>
</dbReference>
<dbReference type="InterPro" id="IPR048869">
    <property type="entry name" value="OCRL-1_2_ASH"/>
</dbReference>
<dbReference type="PANTHER" id="PTHR11200">
    <property type="entry name" value="INOSITOL 5-PHOSPHATASE"/>
    <property type="match status" value="1"/>
</dbReference>
<proteinExistence type="predicted"/>
<accession>A0A4U0WEE3</accession>
<dbReference type="Gene3D" id="3.60.10.10">
    <property type="entry name" value="Endonuclease/exonuclease/phosphatase"/>
    <property type="match status" value="1"/>
</dbReference>
<dbReference type="SMART" id="SM00128">
    <property type="entry name" value="IPPc"/>
    <property type="match status" value="1"/>
</dbReference>
<dbReference type="AlphaFoldDB" id="A0A4U0WEE3"/>
<feature type="region of interest" description="Disordered" evidence="1">
    <location>
        <begin position="360"/>
        <end position="404"/>
    </location>
</feature>
<feature type="region of interest" description="Disordered" evidence="1">
    <location>
        <begin position="974"/>
        <end position="1016"/>
    </location>
</feature>
<feature type="region of interest" description="Disordered" evidence="1">
    <location>
        <begin position="100"/>
        <end position="148"/>
    </location>
</feature>
<dbReference type="Proteomes" id="UP000308768">
    <property type="component" value="Unassembled WGS sequence"/>
</dbReference>
<dbReference type="GO" id="GO:0004439">
    <property type="term" value="F:phosphatidylinositol-4,5-bisphosphate 5-phosphatase activity"/>
    <property type="evidence" value="ECO:0007669"/>
    <property type="project" value="TreeGrafter"/>
</dbReference>
<feature type="compositionally biased region" description="Low complexity" evidence="1">
    <location>
        <begin position="372"/>
        <end position="392"/>
    </location>
</feature>
<protein>
    <recommendedName>
        <fullName evidence="2">Inositol polyphosphate-related phosphatase domain-containing protein</fullName>
    </recommendedName>
</protein>
<feature type="region of interest" description="Disordered" evidence="1">
    <location>
        <begin position="520"/>
        <end position="547"/>
    </location>
</feature>
<feature type="compositionally biased region" description="Polar residues" evidence="1">
    <location>
        <begin position="974"/>
        <end position="1005"/>
    </location>
</feature>
<dbReference type="STRING" id="331657.A0A4U0WEE3"/>
<dbReference type="InterPro" id="IPR000300">
    <property type="entry name" value="IPPc"/>
</dbReference>
<evidence type="ECO:0000256" key="1">
    <source>
        <dbReference type="SAM" id="MobiDB-lite"/>
    </source>
</evidence>